<dbReference type="EMBL" id="JASHIE010000003">
    <property type="protein sequence ID" value="MDI9874061.1"/>
    <property type="molecule type" value="Genomic_DNA"/>
</dbReference>
<keyword evidence="2" id="KW-1185">Reference proteome</keyword>
<organism evidence="1 2">
    <name type="scientific">Flectobacillus rivi</name>
    <dbReference type="NCBI Taxonomy" id="2984209"/>
    <lineage>
        <taxon>Bacteria</taxon>
        <taxon>Pseudomonadati</taxon>
        <taxon>Bacteroidota</taxon>
        <taxon>Cytophagia</taxon>
        <taxon>Cytophagales</taxon>
        <taxon>Flectobacillaceae</taxon>
        <taxon>Flectobacillus</taxon>
    </lineage>
</organism>
<comment type="caution">
    <text evidence="1">The sequence shown here is derived from an EMBL/GenBank/DDBJ whole genome shotgun (WGS) entry which is preliminary data.</text>
</comment>
<sequence length="153" mass="18430">MTEFAIEVEERSSNDQIVDIFIRSKQFSFDCLRDCVKAEPEKGYLRQAFAIDKIKINDFKKTDKQGVLKFLCDFINEPDWGDDRNAFAKLLDRYFEIQNDFGDNYFYILSKDWFDKNDERVLEPESWVYIYYFLIISIDRKANSLTLIEWTYD</sequence>
<evidence type="ECO:0000313" key="1">
    <source>
        <dbReference type="EMBL" id="MDI9874061.1"/>
    </source>
</evidence>
<accession>A0ABT6Z0C9</accession>
<dbReference type="RefSeq" id="WP_283381053.1">
    <property type="nucleotide sequence ID" value="NZ_JASHIE010000003.1"/>
</dbReference>
<evidence type="ECO:0000313" key="2">
    <source>
        <dbReference type="Proteomes" id="UP001225761"/>
    </source>
</evidence>
<dbReference type="Proteomes" id="UP001225761">
    <property type="component" value="Unassembled WGS sequence"/>
</dbReference>
<reference evidence="1 2" key="1">
    <citation type="submission" date="2023-05" db="EMBL/GenBank/DDBJ databases">
        <title>Novel species of genus Flectobacillus isolated from stream in China.</title>
        <authorList>
            <person name="Lu H."/>
        </authorList>
    </citation>
    <scope>NUCLEOTIDE SEQUENCE [LARGE SCALE GENOMIC DNA]</scope>
    <source>
        <strain evidence="1 2">LFS242W</strain>
    </source>
</reference>
<proteinExistence type="predicted"/>
<gene>
    <name evidence="1" type="ORF">QM481_05950</name>
</gene>
<name>A0ABT6Z0C9_9BACT</name>
<protein>
    <submittedName>
        <fullName evidence="1">Uncharacterized protein</fullName>
    </submittedName>
</protein>